<dbReference type="PROSITE" id="PS00018">
    <property type="entry name" value="EF_HAND_1"/>
    <property type="match status" value="2"/>
</dbReference>
<dbReference type="SUPFAM" id="SSF47473">
    <property type="entry name" value="EF-hand"/>
    <property type="match status" value="1"/>
</dbReference>
<accession>A0A2P6N7T3</accession>
<organism evidence="8 9">
    <name type="scientific">Planoprotostelium fungivorum</name>
    <dbReference type="NCBI Taxonomy" id="1890364"/>
    <lineage>
        <taxon>Eukaryota</taxon>
        <taxon>Amoebozoa</taxon>
        <taxon>Evosea</taxon>
        <taxon>Variosea</taxon>
        <taxon>Cavosteliida</taxon>
        <taxon>Cavosteliaceae</taxon>
        <taxon>Planoprotostelium</taxon>
    </lineage>
</organism>
<dbReference type="SMART" id="SM00054">
    <property type="entry name" value="EFh"/>
    <property type="match status" value="2"/>
</dbReference>
<dbReference type="InParanoid" id="A0A2P6N7T3"/>
<evidence type="ECO:0000256" key="5">
    <source>
        <dbReference type="SAM" id="MobiDB-lite"/>
    </source>
</evidence>
<feature type="domain" description="DIX" evidence="7">
    <location>
        <begin position="5"/>
        <end position="98"/>
    </location>
</feature>
<dbReference type="Pfam" id="PF00778">
    <property type="entry name" value="DIX"/>
    <property type="match status" value="1"/>
</dbReference>
<evidence type="ECO:0000256" key="4">
    <source>
        <dbReference type="ARBA" id="ARBA00022837"/>
    </source>
</evidence>
<dbReference type="PRINTS" id="PR00450">
    <property type="entry name" value="RECOVERIN"/>
</dbReference>
<keyword evidence="1" id="KW-0879">Wnt signaling pathway</keyword>
<sequence>MASPADQTIVKYIILETDDYKEPEHPNFFRSSKPAHQMKLHDIKERFIDWKGSFHFYFKTKIKPSSADDEWMWEDIDADDSYVPLFNGEIFAKAVRTGFKQFFEVKSKDKDVSASIASIASPGNAASPVLSRNASLPTSPTAASSPTASPLVMRKRFSIAGIQTSPLQSPRGTSKIDISMEEEAMLEDLGKSTHFSIVELKAMYTKFKRETPNMLIDKEGFVKVTKGMGIQDEFLQDLIFNKFDRDKSGSVDFIEFISGLSVLTRGTPDEKLRSAFEMYDIDGNGSISKEEFKKILSSFIVFRGGTITTFTGKTYNNIDDICDEFFNAIEKVTLAEFQAGASKNPDIMRGLSIV</sequence>
<dbReference type="InterPro" id="IPR028846">
    <property type="entry name" value="Recoverin"/>
</dbReference>
<dbReference type="EMBL" id="MDYQ01000164">
    <property type="protein sequence ID" value="PRP80010.1"/>
    <property type="molecule type" value="Genomic_DNA"/>
</dbReference>
<feature type="compositionally biased region" description="Low complexity" evidence="5">
    <location>
        <begin position="134"/>
        <end position="147"/>
    </location>
</feature>
<dbReference type="PROSITE" id="PS50841">
    <property type="entry name" value="DIX"/>
    <property type="match status" value="1"/>
</dbReference>
<comment type="caution">
    <text evidence="8">The sequence shown here is derived from an EMBL/GenBank/DDBJ whole genome shotgun (WGS) entry which is preliminary data.</text>
</comment>
<dbReference type="CDD" id="cd00051">
    <property type="entry name" value="EFh"/>
    <property type="match status" value="2"/>
</dbReference>
<evidence type="ECO:0000256" key="1">
    <source>
        <dbReference type="ARBA" id="ARBA00022687"/>
    </source>
</evidence>
<proteinExistence type="predicted"/>
<dbReference type="Proteomes" id="UP000241769">
    <property type="component" value="Unassembled WGS sequence"/>
</dbReference>
<dbReference type="SUPFAM" id="SSF54236">
    <property type="entry name" value="Ubiquitin-like"/>
    <property type="match status" value="1"/>
</dbReference>
<keyword evidence="9" id="KW-1185">Reference proteome</keyword>
<dbReference type="STRING" id="1890364.A0A2P6N7T3"/>
<reference evidence="8 9" key="1">
    <citation type="journal article" date="2018" name="Genome Biol. Evol.">
        <title>Multiple Roots of Fruiting Body Formation in Amoebozoa.</title>
        <authorList>
            <person name="Hillmann F."/>
            <person name="Forbes G."/>
            <person name="Novohradska S."/>
            <person name="Ferling I."/>
            <person name="Riege K."/>
            <person name="Groth M."/>
            <person name="Westermann M."/>
            <person name="Marz M."/>
            <person name="Spaller T."/>
            <person name="Winckler T."/>
            <person name="Schaap P."/>
            <person name="Glockner G."/>
        </authorList>
    </citation>
    <scope>NUCLEOTIDE SEQUENCE [LARGE SCALE GENOMIC DNA]</scope>
    <source>
        <strain evidence="8 9">Jena</strain>
    </source>
</reference>
<dbReference type="GO" id="GO:0005509">
    <property type="term" value="F:calcium ion binding"/>
    <property type="evidence" value="ECO:0007669"/>
    <property type="project" value="InterPro"/>
</dbReference>
<dbReference type="AlphaFoldDB" id="A0A2P6N7T3"/>
<dbReference type="InterPro" id="IPR029071">
    <property type="entry name" value="Ubiquitin-like_domsf"/>
</dbReference>
<evidence type="ECO:0000259" key="6">
    <source>
        <dbReference type="PROSITE" id="PS50222"/>
    </source>
</evidence>
<dbReference type="PANTHER" id="PTHR23055:SF189">
    <property type="entry name" value="CALCIUM-BINDING PROTEIN NCSA"/>
    <property type="match status" value="1"/>
</dbReference>
<dbReference type="InterPro" id="IPR038207">
    <property type="entry name" value="DIX_dom_sf"/>
</dbReference>
<protein>
    <submittedName>
        <fullName evidence="8">Calcium-binding protein</fullName>
    </submittedName>
</protein>
<evidence type="ECO:0000256" key="2">
    <source>
        <dbReference type="ARBA" id="ARBA00022723"/>
    </source>
</evidence>
<dbReference type="Pfam" id="PF13202">
    <property type="entry name" value="EF-hand_5"/>
    <property type="match status" value="1"/>
</dbReference>
<keyword evidence="3" id="KW-0677">Repeat</keyword>
<dbReference type="PROSITE" id="PS50222">
    <property type="entry name" value="EF_HAND_2"/>
    <property type="match status" value="2"/>
</dbReference>
<dbReference type="Pfam" id="PF13405">
    <property type="entry name" value="EF-hand_6"/>
    <property type="match status" value="1"/>
</dbReference>
<evidence type="ECO:0000259" key="7">
    <source>
        <dbReference type="PROSITE" id="PS50841"/>
    </source>
</evidence>
<feature type="domain" description="EF-hand" evidence="6">
    <location>
        <begin position="267"/>
        <end position="302"/>
    </location>
</feature>
<evidence type="ECO:0000313" key="8">
    <source>
        <dbReference type="EMBL" id="PRP80010.1"/>
    </source>
</evidence>
<feature type="region of interest" description="Disordered" evidence="5">
    <location>
        <begin position="123"/>
        <end position="147"/>
    </location>
</feature>
<evidence type="ECO:0000313" key="9">
    <source>
        <dbReference type="Proteomes" id="UP000241769"/>
    </source>
</evidence>
<dbReference type="GO" id="GO:0016055">
    <property type="term" value="P:Wnt signaling pathway"/>
    <property type="evidence" value="ECO:0007669"/>
    <property type="project" value="UniProtKB-KW"/>
</dbReference>
<dbReference type="InterPro" id="IPR018247">
    <property type="entry name" value="EF_Hand_1_Ca_BS"/>
</dbReference>
<keyword evidence="4" id="KW-0106">Calcium</keyword>
<name>A0A2P6N7T3_9EUKA</name>
<dbReference type="InterPro" id="IPR002048">
    <property type="entry name" value="EF_hand_dom"/>
</dbReference>
<dbReference type="InterPro" id="IPR001158">
    <property type="entry name" value="DIX"/>
</dbReference>
<feature type="domain" description="EF-hand" evidence="6">
    <location>
        <begin position="231"/>
        <end position="266"/>
    </location>
</feature>
<dbReference type="Gene3D" id="2.40.240.130">
    <property type="match status" value="1"/>
</dbReference>
<dbReference type="InterPro" id="IPR011992">
    <property type="entry name" value="EF-hand-dom_pair"/>
</dbReference>
<dbReference type="OrthoDB" id="191686at2759"/>
<keyword evidence="2" id="KW-0479">Metal-binding</keyword>
<dbReference type="Gene3D" id="1.10.238.10">
    <property type="entry name" value="EF-hand"/>
    <property type="match status" value="1"/>
</dbReference>
<gene>
    <name evidence="8" type="ORF">PROFUN_12297</name>
</gene>
<evidence type="ECO:0000256" key="3">
    <source>
        <dbReference type="ARBA" id="ARBA00022737"/>
    </source>
</evidence>
<dbReference type="PANTHER" id="PTHR23055">
    <property type="entry name" value="CALCIUM BINDING PROTEINS"/>
    <property type="match status" value="1"/>
</dbReference>